<evidence type="ECO:0000313" key="9">
    <source>
        <dbReference type="Proteomes" id="UP001189624"/>
    </source>
</evidence>
<evidence type="ECO:0000256" key="1">
    <source>
        <dbReference type="ARBA" id="ARBA00004162"/>
    </source>
</evidence>
<dbReference type="GO" id="GO:0008285">
    <property type="term" value="P:negative regulation of cell population proliferation"/>
    <property type="evidence" value="ECO:0007669"/>
    <property type="project" value="InterPro"/>
</dbReference>
<dbReference type="EMBL" id="OY731398">
    <property type="protein sequence ID" value="CAJ1864825.1"/>
    <property type="molecule type" value="Genomic_DNA"/>
</dbReference>
<accession>A0AA86S2P9</accession>
<keyword evidence="5" id="KW-1133">Transmembrane helix</keyword>
<dbReference type="PANTHER" id="PTHR33102">
    <property type="entry name" value="DVL19-RELATED-RELATED"/>
    <property type="match status" value="1"/>
</dbReference>
<reference evidence="8" key="1">
    <citation type="submission" date="2023-10" db="EMBL/GenBank/DDBJ databases">
        <authorList>
            <person name="Domelevo Entfellner J.-B."/>
        </authorList>
    </citation>
    <scope>NUCLEOTIDE SEQUENCE</scope>
</reference>
<evidence type="ECO:0000256" key="7">
    <source>
        <dbReference type="ARBA" id="ARBA00024340"/>
    </source>
</evidence>
<evidence type="ECO:0000256" key="4">
    <source>
        <dbReference type="ARBA" id="ARBA00022692"/>
    </source>
</evidence>
<dbReference type="AlphaFoldDB" id="A0AA86S2P9"/>
<keyword evidence="2" id="KW-0217">Developmental protein</keyword>
<organism evidence="8 9">
    <name type="scientific">Sphenostylis stenocarpa</name>
    <dbReference type="NCBI Taxonomy" id="92480"/>
    <lineage>
        <taxon>Eukaryota</taxon>
        <taxon>Viridiplantae</taxon>
        <taxon>Streptophyta</taxon>
        <taxon>Embryophyta</taxon>
        <taxon>Tracheophyta</taxon>
        <taxon>Spermatophyta</taxon>
        <taxon>Magnoliopsida</taxon>
        <taxon>eudicotyledons</taxon>
        <taxon>Gunneridae</taxon>
        <taxon>Pentapetalae</taxon>
        <taxon>rosids</taxon>
        <taxon>fabids</taxon>
        <taxon>Fabales</taxon>
        <taxon>Fabaceae</taxon>
        <taxon>Papilionoideae</taxon>
        <taxon>50 kb inversion clade</taxon>
        <taxon>NPAAA clade</taxon>
        <taxon>indigoferoid/millettioid clade</taxon>
        <taxon>Phaseoleae</taxon>
        <taxon>Sphenostylis</taxon>
    </lineage>
</organism>
<evidence type="ECO:0000256" key="6">
    <source>
        <dbReference type="ARBA" id="ARBA00023136"/>
    </source>
</evidence>
<dbReference type="Proteomes" id="UP001189624">
    <property type="component" value="Chromosome 1"/>
</dbReference>
<dbReference type="InterPro" id="IPR051525">
    <property type="entry name" value="DVL_RTFL_regulatory"/>
</dbReference>
<protein>
    <submittedName>
        <fullName evidence="8">Uncharacterized protein</fullName>
    </submittedName>
</protein>
<dbReference type="GO" id="GO:0005886">
    <property type="term" value="C:plasma membrane"/>
    <property type="evidence" value="ECO:0007669"/>
    <property type="project" value="UniProtKB-SubCell"/>
</dbReference>
<evidence type="ECO:0000313" key="8">
    <source>
        <dbReference type="EMBL" id="CAJ1864825.1"/>
    </source>
</evidence>
<proteinExistence type="inferred from homology"/>
<dbReference type="Gramene" id="rna-AYBTSS11_LOCUS2268">
    <property type="protein sequence ID" value="CAJ1864825.1"/>
    <property type="gene ID" value="gene-AYBTSS11_LOCUS2268"/>
</dbReference>
<evidence type="ECO:0000256" key="5">
    <source>
        <dbReference type="ARBA" id="ARBA00022989"/>
    </source>
</evidence>
<evidence type="ECO:0000256" key="2">
    <source>
        <dbReference type="ARBA" id="ARBA00022473"/>
    </source>
</evidence>
<dbReference type="GO" id="GO:0048367">
    <property type="term" value="P:shoot system development"/>
    <property type="evidence" value="ECO:0007669"/>
    <property type="project" value="UniProtKB-ARBA"/>
</dbReference>
<evidence type="ECO:0000256" key="3">
    <source>
        <dbReference type="ARBA" id="ARBA00022475"/>
    </source>
</evidence>
<dbReference type="Pfam" id="PF08137">
    <property type="entry name" value="DVL"/>
    <property type="match status" value="1"/>
</dbReference>
<gene>
    <name evidence="8" type="ORF">AYBTSS11_LOCUS2268</name>
</gene>
<keyword evidence="3" id="KW-1003">Cell membrane</keyword>
<comment type="similarity">
    <text evidence="7">Belongs to the DVL/RTFL small polypeptides family.</text>
</comment>
<keyword evidence="9" id="KW-1185">Reference proteome</keyword>
<sequence>MDYHDNSLGNLEKRKQANLIVQDKIDDIIKPSTKFNVAKNDTVYLVECFDVVELDKLNLKRFVEQHVANVIELVIATLKVSSLEANDDLSNQEVVLSCVPILSKLTFPPTNSHFPKSTTASLLFIMPSSTCSATTTITITTSNNNNNTLCLNSSEKCKMSKKEGSSSTTSPLMKNSSSQRKCAFARKCARLVKEQRARFYIMRRCVIMLICWHDTKVNGCTRDIYMFGTNKGPSSKDVVSSVKVMLLFYDFGNGRLAQTLTMASQAIEQHMDSQSLGHDISKFRKFQCDILILETEILKKKEIKQVKGNNNPWVGPVEKWLGWAQGHGQRSHQQKVATCWFGIGAWGKEEDRKIGMKAVLKMERVCDVSAKQRHSDTAHAH</sequence>
<name>A0AA86S2P9_9FABA</name>
<comment type="subcellular location">
    <subcellularLocation>
        <location evidence="1">Cell membrane</location>
        <topology evidence="1">Single-pass membrane protein</topology>
    </subcellularLocation>
</comment>
<dbReference type="InterPro" id="IPR012552">
    <property type="entry name" value="DVL"/>
</dbReference>
<keyword evidence="6" id="KW-0472">Membrane</keyword>
<keyword evidence="4" id="KW-0812">Transmembrane</keyword>